<dbReference type="SUPFAM" id="SSF53955">
    <property type="entry name" value="Lysozyme-like"/>
    <property type="match status" value="1"/>
</dbReference>
<comment type="caution">
    <text evidence="5">The sequence shown here is derived from an EMBL/GenBank/DDBJ whole genome shotgun (WGS) entry which is preliminary data.</text>
</comment>
<dbReference type="InterPro" id="IPR036779">
    <property type="entry name" value="LysM_dom_sf"/>
</dbReference>
<dbReference type="Pfam" id="PF01464">
    <property type="entry name" value="SLT"/>
    <property type="match status" value="1"/>
</dbReference>
<accession>A0A521G3S8</accession>
<dbReference type="InterPro" id="IPR023346">
    <property type="entry name" value="Lysozyme-like_dom_sf"/>
</dbReference>
<feature type="compositionally biased region" description="Low complexity" evidence="2">
    <location>
        <begin position="59"/>
        <end position="79"/>
    </location>
</feature>
<sequence length="687" mass="75123">MKKTKKVISYIMLLVPLALPAGCSPVSTSSGYNDQKAETDDDSEQLRLIVERYFEQQERQQATQPAAQPALQETPEPTLVESEEELKEELEELKKTGEWTADNLNGQTVQCNLEPVIPAPVKKEAVPVVQADVPEPIAIESEESEEFAVITPGTSTGRRGTCDFPVLVNKQVQFYLNLFQGKQRKNFIRWMERSSMYMPFITVELEKAGLPLELSYLAMIESGFNPSAYSPSHASGLWQFIPGTGRNFGLRVDSWADERRDPEKSTKAAAAYLKALYKRFGDWHLAVAAYNAGEGAVERGLKQYKAKNFWELAQHDHLRLETKRYVPQMIAAVLIARNPQQYGFSNIRHMRPMQHELVRVPSNTPLQAVATSASVSVEQLRSLNNDLLQDQVPETKRGWLLKVPVGRSALVAANLPKAQAVAIAKPVALASVAGEFTSHKVAKNETLQQISKKYGISLTALLKVNNLRSSKLKAGQSLRVPSASSGSEQLALAKNNTTAPAAAEEQKSAAATQEFVTHKLKKGETLSEVADKYGVPTALLMKWNKIAKASKVKAGQQLTVYPAAQETVQLASVAETAPAPVVDEAEVAAPAGIVELTAGSTKRKPGAELIAAAPKSTKTEAAVITLSGSKKQKAEAEDSVSYYKVRSGDSLWSISKKLQVSAKEIKNWNRLNNSELQPGVTLVIKNG</sequence>
<dbReference type="InterPro" id="IPR000189">
    <property type="entry name" value="Transglyc_AS"/>
</dbReference>
<dbReference type="InterPro" id="IPR018392">
    <property type="entry name" value="LysM"/>
</dbReference>
<organism evidence="5 6">
    <name type="scientific">Candidatus Electronema aureum</name>
    <dbReference type="NCBI Taxonomy" id="2005002"/>
    <lineage>
        <taxon>Bacteria</taxon>
        <taxon>Pseudomonadati</taxon>
        <taxon>Thermodesulfobacteriota</taxon>
        <taxon>Desulfobulbia</taxon>
        <taxon>Desulfobulbales</taxon>
        <taxon>Desulfobulbaceae</taxon>
        <taxon>Candidatus Electronema</taxon>
    </lineage>
</organism>
<dbReference type="EMBL" id="NQJD01000006">
    <property type="protein sequence ID" value="TAA75531.1"/>
    <property type="molecule type" value="Genomic_DNA"/>
</dbReference>
<gene>
    <name evidence="5" type="ORF">CDV28_10686</name>
</gene>
<feature type="region of interest" description="Disordered" evidence="2">
    <location>
        <begin position="25"/>
        <end position="44"/>
    </location>
</feature>
<evidence type="ECO:0000256" key="3">
    <source>
        <dbReference type="SAM" id="SignalP"/>
    </source>
</evidence>
<keyword evidence="3" id="KW-0732">Signal</keyword>
<dbReference type="Pfam" id="PF01476">
    <property type="entry name" value="LysM"/>
    <property type="match status" value="3"/>
</dbReference>
<protein>
    <submittedName>
        <fullName evidence="5">Membrane-bound lytic murein transglycosylase D</fullName>
    </submittedName>
</protein>
<dbReference type="Proteomes" id="UP000316238">
    <property type="component" value="Unassembled WGS sequence"/>
</dbReference>
<dbReference type="SMART" id="SM00257">
    <property type="entry name" value="LysM"/>
    <property type="match status" value="3"/>
</dbReference>
<dbReference type="PANTHER" id="PTHR33734">
    <property type="entry name" value="LYSM DOMAIN-CONTAINING GPI-ANCHORED PROTEIN 2"/>
    <property type="match status" value="1"/>
</dbReference>
<dbReference type="Gene3D" id="3.10.350.10">
    <property type="entry name" value="LysM domain"/>
    <property type="match status" value="3"/>
</dbReference>
<evidence type="ECO:0000259" key="4">
    <source>
        <dbReference type="PROSITE" id="PS51782"/>
    </source>
</evidence>
<name>A0A521G3S8_9BACT</name>
<evidence type="ECO:0000313" key="5">
    <source>
        <dbReference type="EMBL" id="TAA75531.1"/>
    </source>
</evidence>
<feature type="signal peptide" evidence="3">
    <location>
        <begin position="1"/>
        <end position="21"/>
    </location>
</feature>
<dbReference type="GO" id="GO:0008932">
    <property type="term" value="F:lytic endotransglycosylase activity"/>
    <property type="evidence" value="ECO:0007669"/>
    <property type="project" value="TreeGrafter"/>
</dbReference>
<keyword evidence="6" id="KW-1185">Reference proteome</keyword>
<dbReference type="GO" id="GO:0016020">
    <property type="term" value="C:membrane"/>
    <property type="evidence" value="ECO:0007669"/>
    <property type="project" value="InterPro"/>
</dbReference>
<feature type="region of interest" description="Disordered" evidence="2">
    <location>
        <begin position="485"/>
        <end position="506"/>
    </location>
</feature>
<dbReference type="PROSITE" id="PS51782">
    <property type="entry name" value="LYSM"/>
    <property type="match status" value="3"/>
</dbReference>
<dbReference type="InterPro" id="IPR008258">
    <property type="entry name" value="Transglycosylase_SLT_dom_1"/>
</dbReference>
<feature type="region of interest" description="Disordered" evidence="2">
    <location>
        <begin position="57"/>
        <end position="79"/>
    </location>
</feature>
<dbReference type="CDD" id="cd16894">
    <property type="entry name" value="MltD-like"/>
    <property type="match status" value="1"/>
</dbReference>
<dbReference type="GO" id="GO:0000270">
    <property type="term" value="P:peptidoglycan metabolic process"/>
    <property type="evidence" value="ECO:0007669"/>
    <property type="project" value="InterPro"/>
</dbReference>
<evidence type="ECO:0000256" key="1">
    <source>
        <dbReference type="ARBA" id="ARBA00007734"/>
    </source>
</evidence>
<dbReference type="Gene3D" id="1.10.530.10">
    <property type="match status" value="1"/>
</dbReference>
<feature type="domain" description="LysM" evidence="4">
    <location>
        <begin position="437"/>
        <end position="480"/>
    </location>
</feature>
<dbReference type="PROSITE" id="PS00922">
    <property type="entry name" value="TRANSGLYCOSYLASE"/>
    <property type="match status" value="1"/>
</dbReference>
<dbReference type="PANTHER" id="PTHR33734:SF22">
    <property type="entry name" value="MEMBRANE-BOUND LYTIC MUREIN TRANSGLYCOSYLASE D"/>
    <property type="match status" value="1"/>
</dbReference>
<reference evidence="5" key="1">
    <citation type="submission" date="2017-07" db="EMBL/GenBank/DDBJ databases">
        <title>The cable genome - Insights into the physiology and evolution of filamentous bacteria capable of sulfide oxidation via long distance electron transfer.</title>
        <authorList>
            <person name="Thorup C."/>
            <person name="Bjerg J.T."/>
            <person name="Schreiber L."/>
            <person name="Nielsen L.P."/>
            <person name="Kjeldsen K.U."/>
            <person name="Boesen T."/>
            <person name="Boggild A."/>
            <person name="Meysman F."/>
            <person name="Geelhoed J."/>
            <person name="Schramm A."/>
        </authorList>
    </citation>
    <scope>NUCLEOTIDE SEQUENCE [LARGE SCALE GENOMIC DNA]</scope>
    <source>
        <strain evidence="5">GS</strain>
    </source>
</reference>
<dbReference type="CDD" id="cd00118">
    <property type="entry name" value="LysM"/>
    <property type="match status" value="3"/>
</dbReference>
<feature type="chain" id="PRO_5022136288" evidence="3">
    <location>
        <begin position="22"/>
        <end position="687"/>
    </location>
</feature>
<evidence type="ECO:0000256" key="2">
    <source>
        <dbReference type="SAM" id="MobiDB-lite"/>
    </source>
</evidence>
<proteinExistence type="inferred from homology"/>
<dbReference type="AlphaFoldDB" id="A0A521G3S8"/>
<comment type="similarity">
    <text evidence="1">Belongs to the transglycosylase Slt family.</text>
</comment>
<dbReference type="SUPFAM" id="SSF54106">
    <property type="entry name" value="LysM domain"/>
    <property type="match status" value="3"/>
</dbReference>
<feature type="domain" description="LysM" evidence="4">
    <location>
        <begin position="516"/>
        <end position="560"/>
    </location>
</feature>
<evidence type="ECO:0000313" key="6">
    <source>
        <dbReference type="Proteomes" id="UP000316238"/>
    </source>
</evidence>
<feature type="domain" description="LysM" evidence="4">
    <location>
        <begin position="641"/>
        <end position="684"/>
    </location>
</feature>